<dbReference type="InterPro" id="IPR036497">
    <property type="entry name" value="GLTP_sf"/>
</dbReference>
<dbReference type="InterPro" id="IPR014830">
    <property type="entry name" value="Glycolipid_transfer_prot_dom"/>
</dbReference>
<dbReference type="Pfam" id="PF08718">
    <property type="entry name" value="GLTP"/>
    <property type="match status" value="1"/>
</dbReference>
<feature type="domain" description="Glycolipid transfer protein" evidence="1">
    <location>
        <begin position="159"/>
        <end position="306"/>
    </location>
</feature>
<accession>A0ABD3QMN9</accession>
<dbReference type="EMBL" id="JABMIG020000025">
    <property type="protein sequence ID" value="KAL3801648.1"/>
    <property type="molecule type" value="Genomic_DNA"/>
</dbReference>
<organism evidence="2 3">
    <name type="scientific">Cyclotella cryptica</name>
    <dbReference type="NCBI Taxonomy" id="29204"/>
    <lineage>
        <taxon>Eukaryota</taxon>
        <taxon>Sar</taxon>
        <taxon>Stramenopiles</taxon>
        <taxon>Ochrophyta</taxon>
        <taxon>Bacillariophyta</taxon>
        <taxon>Coscinodiscophyceae</taxon>
        <taxon>Thalassiosirophycidae</taxon>
        <taxon>Stephanodiscales</taxon>
        <taxon>Stephanodiscaceae</taxon>
        <taxon>Cyclotella</taxon>
    </lineage>
</organism>
<gene>
    <name evidence="2" type="ORF">HJC23_013153</name>
</gene>
<dbReference type="SUPFAM" id="SSF110004">
    <property type="entry name" value="Glycolipid transfer protein, GLTP"/>
    <property type="match status" value="1"/>
</dbReference>
<evidence type="ECO:0000259" key="1">
    <source>
        <dbReference type="Pfam" id="PF08718"/>
    </source>
</evidence>
<reference evidence="2 3" key="1">
    <citation type="journal article" date="2020" name="G3 (Bethesda)">
        <title>Improved Reference Genome for Cyclotella cryptica CCMP332, a Model for Cell Wall Morphogenesis, Salinity Adaptation, and Lipid Production in Diatoms (Bacillariophyta).</title>
        <authorList>
            <person name="Roberts W.R."/>
            <person name="Downey K.M."/>
            <person name="Ruck E.C."/>
            <person name="Traller J.C."/>
            <person name="Alverson A.J."/>
        </authorList>
    </citation>
    <scope>NUCLEOTIDE SEQUENCE [LARGE SCALE GENOMIC DNA]</scope>
    <source>
        <strain evidence="2 3">CCMP332</strain>
    </source>
</reference>
<dbReference type="AlphaFoldDB" id="A0ABD3QMN9"/>
<name>A0ABD3QMN9_9STRA</name>
<dbReference type="PANTHER" id="PTHR10219">
    <property type="entry name" value="GLYCOLIPID TRANSFER PROTEIN-RELATED"/>
    <property type="match status" value="1"/>
</dbReference>
<evidence type="ECO:0000313" key="2">
    <source>
        <dbReference type="EMBL" id="KAL3801648.1"/>
    </source>
</evidence>
<proteinExistence type="predicted"/>
<keyword evidence="3" id="KW-1185">Reference proteome</keyword>
<protein>
    <recommendedName>
        <fullName evidence="1">Glycolipid transfer protein domain-containing protein</fullName>
    </recommendedName>
</protein>
<dbReference type="Gene3D" id="1.10.3520.10">
    <property type="entry name" value="Glycolipid transfer protein"/>
    <property type="match status" value="1"/>
</dbReference>
<dbReference type="Proteomes" id="UP001516023">
    <property type="component" value="Unassembled WGS sequence"/>
</dbReference>
<evidence type="ECO:0000313" key="3">
    <source>
        <dbReference type="Proteomes" id="UP001516023"/>
    </source>
</evidence>
<sequence>MIALRKMIASFHSELHRARKATRRGVIKVGFITVLLLAGKSLTEAHITLPFLRGGYIALTSFKTPSHEHTQRMRKNPPKPVLFHLANLQHALNVLGSKIQSETNKQWSDFHSHIGREWSKFAGNILKIFPSSKQSSLGSRKLDEVLASFKSVLRNGKEVEVGQLLKACRAHLTLVKSGGTALKLVAKDMENNLLKAEALYHHIRSTNRGRDLTSLLEVEREQGIHNGNVLQDQSAAMGLLWIRRSLAFQMDLYSSLMPSSTKSPADAAMEAYSTHLLPFHGWMLQKVFPLSLSQMPEREVFIAKFGGRDVKDVTKEHEQEIVDKLRDLVTTWEPLIGAWKRDFETMDMEDMRKV</sequence>
<comment type="caution">
    <text evidence="2">The sequence shown here is derived from an EMBL/GenBank/DDBJ whole genome shotgun (WGS) entry which is preliminary data.</text>
</comment>
<dbReference type="PANTHER" id="PTHR10219:SF43">
    <property type="entry name" value="GLYCOLIPID TRANSFER PROTEIN DOMAIN-CONTAINING PROTEIN"/>
    <property type="match status" value="1"/>
</dbReference>